<dbReference type="EMBL" id="CM042032">
    <property type="protein sequence ID" value="KAI3777868.1"/>
    <property type="molecule type" value="Genomic_DNA"/>
</dbReference>
<comment type="caution">
    <text evidence="1">The sequence shown here is derived from an EMBL/GenBank/DDBJ whole genome shotgun (WGS) entry which is preliminary data.</text>
</comment>
<reference evidence="2" key="1">
    <citation type="journal article" date="2022" name="Mol. Ecol. Resour.">
        <title>The genomes of chicory, endive, great burdock and yacon provide insights into Asteraceae palaeo-polyploidization history and plant inulin production.</title>
        <authorList>
            <person name="Fan W."/>
            <person name="Wang S."/>
            <person name="Wang H."/>
            <person name="Wang A."/>
            <person name="Jiang F."/>
            <person name="Liu H."/>
            <person name="Zhao H."/>
            <person name="Xu D."/>
            <person name="Zhang Y."/>
        </authorList>
    </citation>
    <scope>NUCLEOTIDE SEQUENCE [LARGE SCALE GENOMIC DNA]</scope>
    <source>
        <strain evidence="2">cv. Yunnan</strain>
    </source>
</reference>
<evidence type="ECO:0000313" key="2">
    <source>
        <dbReference type="Proteomes" id="UP001056120"/>
    </source>
</evidence>
<dbReference type="Proteomes" id="UP001056120">
    <property type="component" value="Linkage Group LG15"/>
</dbReference>
<sequence length="340" mass="38234">MKQTFFQQVQLPQQKKLNNGVFFPAVLSPNPNNVSAAAKADLLHFIEAIGSQKSWLEDLLKKSGAILFRGFPVESHFDFNDVVEATGFPPMEYVGGAALRTQVFSRIYTANAAPPDQKIAFHHEMAYAAEFPSKLLLFCEVEPEEGGETPIVLSHMVYERMKQSHPAFVARLEEYGLMYTRIMDRDDDPSSPAGRGWHSTFYTDDKIIAEQRAAKVGMKLEWTNDGSDSVKILIGPKPAFRFDKSTQRKTWFNSIVVAHGGQDQRDKMVVQPEPVTFGDEKPLPTHAVYDCIKILEEESVAIPWEKGDVLLIDNMAVLHSRRPVVNSQTHARRVLASICK</sequence>
<gene>
    <name evidence="1" type="ORF">L1987_47671</name>
</gene>
<protein>
    <submittedName>
        <fullName evidence="1">Uncharacterized protein</fullName>
    </submittedName>
</protein>
<reference evidence="1 2" key="2">
    <citation type="journal article" date="2022" name="Mol. Ecol. Resour.">
        <title>The genomes of chicory, endive, great burdock and yacon provide insights into Asteraceae paleo-polyploidization history and plant inulin production.</title>
        <authorList>
            <person name="Fan W."/>
            <person name="Wang S."/>
            <person name="Wang H."/>
            <person name="Wang A."/>
            <person name="Jiang F."/>
            <person name="Liu H."/>
            <person name="Zhao H."/>
            <person name="Xu D."/>
            <person name="Zhang Y."/>
        </authorList>
    </citation>
    <scope>NUCLEOTIDE SEQUENCE [LARGE SCALE GENOMIC DNA]</scope>
    <source>
        <strain evidence="2">cv. Yunnan</strain>
        <tissue evidence="1">Leaves</tissue>
    </source>
</reference>
<organism evidence="1 2">
    <name type="scientific">Smallanthus sonchifolius</name>
    <dbReference type="NCBI Taxonomy" id="185202"/>
    <lineage>
        <taxon>Eukaryota</taxon>
        <taxon>Viridiplantae</taxon>
        <taxon>Streptophyta</taxon>
        <taxon>Embryophyta</taxon>
        <taxon>Tracheophyta</taxon>
        <taxon>Spermatophyta</taxon>
        <taxon>Magnoliopsida</taxon>
        <taxon>eudicotyledons</taxon>
        <taxon>Gunneridae</taxon>
        <taxon>Pentapetalae</taxon>
        <taxon>asterids</taxon>
        <taxon>campanulids</taxon>
        <taxon>Asterales</taxon>
        <taxon>Asteraceae</taxon>
        <taxon>Asteroideae</taxon>
        <taxon>Heliantheae alliance</taxon>
        <taxon>Millerieae</taxon>
        <taxon>Smallanthus</taxon>
    </lineage>
</organism>
<keyword evidence="2" id="KW-1185">Reference proteome</keyword>
<proteinExistence type="predicted"/>
<evidence type="ECO:0000313" key="1">
    <source>
        <dbReference type="EMBL" id="KAI3777868.1"/>
    </source>
</evidence>
<accession>A0ACB9G3U3</accession>
<name>A0ACB9G3U3_9ASTR</name>